<dbReference type="OrthoDB" id="9800167at2"/>
<keyword evidence="3" id="KW-0408">Iron</keyword>
<dbReference type="InterPro" id="IPR017941">
    <property type="entry name" value="Rieske_2Fe-2S"/>
</dbReference>
<name>A0A6S6YU24_9PROT</name>
<keyword evidence="4" id="KW-0411">Iron-sulfur</keyword>
<organism evidence="5 6">
    <name type="scientific">Denitratisoma oestradiolicum</name>
    <dbReference type="NCBI Taxonomy" id="311182"/>
    <lineage>
        <taxon>Bacteria</taxon>
        <taxon>Pseudomonadati</taxon>
        <taxon>Pseudomonadota</taxon>
        <taxon>Betaproteobacteria</taxon>
        <taxon>Nitrosomonadales</taxon>
        <taxon>Sterolibacteriaceae</taxon>
        <taxon>Denitratisoma</taxon>
    </lineage>
</organism>
<dbReference type="SUPFAM" id="SSF50022">
    <property type="entry name" value="ISP domain"/>
    <property type="match status" value="1"/>
</dbReference>
<evidence type="ECO:0000256" key="1">
    <source>
        <dbReference type="ARBA" id="ARBA00022714"/>
    </source>
</evidence>
<dbReference type="PROSITE" id="PS51296">
    <property type="entry name" value="RIESKE"/>
    <property type="match status" value="1"/>
</dbReference>
<dbReference type="Pfam" id="PF00355">
    <property type="entry name" value="Rieske"/>
    <property type="match status" value="1"/>
</dbReference>
<dbReference type="Gene3D" id="2.102.10.10">
    <property type="entry name" value="Rieske [2Fe-2S] iron-sulphur domain"/>
    <property type="match status" value="1"/>
</dbReference>
<accession>A0A6S6YU24</accession>
<dbReference type="PANTHER" id="PTHR21496">
    <property type="entry name" value="FERREDOXIN-RELATED"/>
    <property type="match status" value="1"/>
</dbReference>
<gene>
    <name evidence="5" type="ORF">DENOEST_3808</name>
</gene>
<dbReference type="RefSeq" id="WP_145770403.1">
    <property type="nucleotide sequence ID" value="NZ_LR778301.1"/>
</dbReference>
<keyword evidence="1" id="KW-0001">2Fe-2S</keyword>
<dbReference type="GO" id="GO:0046872">
    <property type="term" value="F:metal ion binding"/>
    <property type="evidence" value="ECO:0007669"/>
    <property type="project" value="UniProtKB-KW"/>
</dbReference>
<evidence type="ECO:0000313" key="6">
    <source>
        <dbReference type="Proteomes" id="UP000515733"/>
    </source>
</evidence>
<protein>
    <submittedName>
        <fullName evidence="5">Ferredoxin</fullName>
    </submittedName>
</protein>
<keyword evidence="6" id="KW-1185">Reference proteome</keyword>
<reference evidence="5 6" key="1">
    <citation type="submission" date="2020-03" db="EMBL/GenBank/DDBJ databases">
        <authorList>
            <consortium name="Genoscope - CEA"/>
            <person name="William W."/>
        </authorList>
    </citation>
    <scope>NUCLEOTIDE SEQUENCE [LARGE SCALE GENOMIC DNA]</scope>
    <source>
        <strain evidence="6">DSM 16959</strain>
    </source>
</reference>
<sequence>MNTWIDVAATADFPPGSFRTLDLEGVPVAVFNVDGHYYAIQDCCSHEAETLSYGMVEGLEITCPRHLARFSLATGAALSPPAYEPVATFPVRVHEGMVQIQDKRFD</sequence>
<dbReference type="InterPro" id="IPR036922">
    <property type="entry name" value="Rieske_2Fe-2S_sf"/>
</dbReference>
<dbReference type="GO" id="GO:0051537">
    <property type="term" value="F:2 iron, 2 sulfur cluster binding"/>
    <property type="evidence" value="ECO:0007669"/>
    <property type="project" value="UniProtKB-KW"/>
</dbReference>
<evidence type="ECO:0000256" key="4">
    <source>
        <dbReference type="ARBA" id="ARBA00023014"/>
    </source>
</evidence>
<evidence type="ECO:0000256" key="2">
    <source>
        <dbReference type="ARBA" id="ARBA00022723"/>
    </source>
</evidence>
<keyword evidence="2" id="KW-0479">Metal-binding</keyword>
<dbReference type="AlphaFoldDB" id="A0A6S6YU24"/>
<dbReference type="Proteomes" id="UP000515733">
    <property type="component" value="Chromosome"/>
</dbReference>
<dbReference type="KEGG" id="doe:DENOEST_3808"/>
<dbReference type="PANTHER" id="PTHR21496:SF23">
    <property type="entry name" value="3-PHENYLPROPIONATE_CINNAMIC ACID DIOXYGENASE FERREDOXIN SUBUNIT"/>
    <property type="match status" value="1"/>
</dbReference>
<dbReference type="CDD" id="cd03528">
    <property type="entry name" value="Rieske_RO_ferredoxin"/>
    <property type="match status" value="1"/>
</dbReference>
<evidence type="ECO:0000313" key="5">
    <source>
        <dbReference type="EMBL" id="CAB1370962.1"/>
    </source>
</evidence>
<dbReference type="EMBL" id="LR778301">
    <property type="protein sequence ID" value="CAB1370962.1"/>
    <property type="molecule type" value="Genomic_DNA"/>
</dbReference>
<evidence type="ECO:0000256" key="3">
    <source>
        <dbReference type="ARBA" id="ARBA00023004"/>
    </source>
</evidence>
<proteinExistence type="predicted"/>